<organism evidence="1 2">
    <name type="scientific">Trichocoleus desertorum GB2-A4</name>
    <dbReference type="NCBI Taxonomy" id="2933944"/>
    <lineage>
        <taxon>Bacteria</taxon>
        <taxon>Bacillati</taxon>
        <taxon>Cyanobacteriota</taxon>
        <taxon>Cyanophyceae</taxon>
        <taxon>Leptolyngbyales</taxon>
        <taxon>Trichocoleusaceae</taxon>
        <taxon>Trichocoleus</taxon>
    </lineage>
</organism>
<accession>A0ABV0J6J0</accession>
<gene>
    <name evidence="1" type="ORF">NC998_09885</name>
</gene>
<sequence>MLARVGISLEHLSARVFAKLERDSEAIAMSEPDFQQFDPPPEVEKEDSPELMAQMDFEQWLEVLQKSDRSFYNLMAMEVWSIAKTMDGLLPGFWTRFMSHRQTALKQFLRHKQAHADADSTPPSSEH</sequence>
<evidence type="ECO:0000313" key="1">
    <source>
        <dbReference type="EMBL" id="MEP0817404.1"/>
    </source>
</evidence>
<name>A0ABV0J6J0_9CYAN</name>
<evidence type="ECO:0000313" key="2">
    <source>
        <dbReference type="Proteomes" id="UP001464891"/>
    </source>
</evidence>
<dbReference type="EMBL" id="JAMPKM010000004">
    <property type="protein sequence ID" value="MEP0817404.1"/>
    <property type="molecule type" value="Genomic_DNA"/>
</dbReference>
<reference evidence="1 2" key="1">
    <citation type="submission" date="2022-04" db="EMBL/GenBank/DDBJ databases">
        <title>Positive selection, recombination, and allopatry shape intraspecific diversity of widespread and dominant cyanobacteria.</title>
        <authorList>
            <person name="Wei J."/>
            <person name="Shu W."/>
            <person name="Hu C."/>
        </authorList>
    </citation>
    <scope>NUCLEOTIDE SEQUENCE [LARGE SCALE GENOMIC DNA]</scope>
    <source>
        <strain evidence="1 2">GB2-A4</strain>
    </source>
</reference>
<protein>
    <submittedName>
        <fullName evidence="1">Uncharacterized protein</fullName>
    </submittedName>
</protein>
<comment type="caution">
    <text evidence="1">The sequence shown here is derived from an EMBL/GenBank/DDBJ whole genome shotgun (WGS) entry which is preliminary data.</text>
</comment>
<dbReference type="RefSeq" id="WP_190438472.1">
    <property type="nucleotide sequence ID" value="NZ_JAMPKM010000004.1"/>
</dbReference>
<proteinExistence type="predicted"/>
<dbReference type="Proteomes" id="UP001464891">
    <property type="component" value="Unassembled WGS sequence"/>
</dbReference>
<keyword evidence="2" id="KW-1185">Reference proteome</keyword>